<dbReference type="GO" id="GO:0019432">
    <property type="term" value="P:triglyceride biosynthetic process"/>
    <property type="evidence" value="ECO:0007669"/>
    <property type="project" value="UniProtKB-ARBA"/>
</dbReference>
<keyword evidence="2 4" id="KW-0808">Transferase</keyword>
<accession>A0AA38LLJ0</accession>
<comment type="caution">
    <text evidence="5">The sequence shown here is derived from an EMBL/GenBank/DDBJ whole genome shotgun (WGS) entry which is preliminary data.</text>
</comment>
<dbReference type="EMBL" id="JAHRHJ020000001">
    <property type="protein sequence ID" value="KAH9329343.1"/>
    <property type="molecule type" value="Genomic_DNA"/>
</dbReference>
<gene>
    <name evidence="5" type="ORF">KI387_001451</name>
</gene>
<dbReference type="GO" id="GO:0004144">
    <property type="term" value="F:diacylglycerol O-acyltransferase activity"/>
    <property type="evidence" value="ECO:0007669"/>
    <property type="project" value="UniProtKB-ARBA"/>
</dbReference>
<keyword evidence="6" id="KW-1185">Reference proteome</keyword>
<dbReference type="Proteomes" id="UP000824469">
    <property type="component" value="Unassembled WGS sequence"/>
</dbReference>
<dbReference type="InterPro" id="IPR007130">
    <property type="entry name" value="DAGAT"/>
</dbReference>
<reference evidence="5 6" key="1">
    <citation type="journal article" date="2021" name="Nat. Plants">
        <title>The Taxus genome provides insights into paclitaxel biosynthesis.</title>
        <authorList>
            <person name="Xiong X."/>
            <person name="Gou J."/>
            <person name="Liao Q."/>
            <person name="Li Y."/>
            <person name="Zhou Q."/>
            <person name="Bi G."/>
            <person name="Li C."/>
            <person name="Du R."/>
            <person name="Wang X."/>
            <person name="Sun T."/>
            <person name="Guo L."/>
            <person name="Liang H."/>
            <person name="Lu P."/>
            <person name="Wu Y."/>
            <person name="Zhang Z."/>
            <person name="Ro D.K."/>
            <person name="Shang Y."/>
            <person name="Huang S."/>
            <person name="Yan J."/>
        </authorList>
    </citation>
    <scope>NUCLEOTIDE SEQUENCE [LARGE SCALE GENOMIC DNA]</scope>
    <source>
        <strain evidence="5">Ta-2019</strain>
    </source>
</reference>
<dbReference type="GO" id="GO:0005789">
    <property type="term" value="C:endoplasmic reticulum membrane"/>
    <property type="evidence" value="ECO:0007669"/>
    <property type="project" value="UniProtKB-SubCell"/>
</dbReference>
<evidence type="ECO:0000313" key="6">
    <source>
        <dbReference type="Proteomes" id="UP000824469"/>
    </source>
</evidence>
<dbReference type="AlphaFoldDB" id="A0AA38LLJ0"/>
<proteinExistence type="inferred from homology"/>
<feature type="non-terminal residue" evidence="5">
    <location>
        <position position="1"/>
    </location>
</feature>
<comment type="subcellular location">
    <subcellularLocation>
        <location evidence="4">Endoplasmic reticulum membrane</location>
        <topology evidence="4">Multi-pass membrane protein</topology>
    </subcellularLocation>
</comment>
<dbReference type="InterPro" id="IPR029058">
    <property type="entry name" value="AB_hydrolase_fold"/>
</dbReference>
<evidence type="ECO:0000256" key="1">
    <source>
        <dbReference type="ARBA" id="ARBA00005420"/>
    </source>
</evidence>
<dbReference type="SUPFAM" id="SSF53474">
    <property type="entry name" value="alpha/beta-Hydrolases"/>
    <property type="match status" value="1"/>
</dbReference>
<evidence type="ECO:0000256" key="3">
    <source>
        <dbReference type="ARBA" id="ARBA00023315"/>
    </source>
</evidence>
<name>A0AA38LLJ0_TAXCH</name>
<sequence length="411" mass="47066">NLADIVPKDSLLWKLKLLQSAALYTNSRLHAVKAEVLLLASGKDQMLPTHEEAIHLLNKLSNCRVRYFKDSGHTLLLEDSINLATLIKSANLYRRSRNLDYVLDFVPPTPQEFKEVYDRKNRWLRQATSPVLFSTLEDGKIVKGLTGIPQHGPVLLVGYHMLMGLELVPLVGEFLRQQNILVRGIAHPALFTRLLEEGLYEENQIDYVRLFGAVPVSGKNLYRLLSTKSFALLYPGGAREAFHRKGEQYQLFWPERTEFVRMAARFGTTIIPFAAVGEDDIAEIVLDYNDLKKMPYISNRLEEINQKVQNIRSDMPGEVANQEAHIPVVAPKIPGRIYYLFGKPIATAGREKELKDKEKAHVLYLHIKGEVEAAMSYLQEKRKEDPYRQILPRILYETAWNFTRQAPTFEP</sequence>
<organism evidence="5 6">
    <name type="scientific">Taxus chinensis</name>
    <name type="common">Chinese yew</name>
    <name type="synonym">Taxus wallichiana var. chinensis</name>
    <dbReference type="NCBI Taxonomy" id="29808"/>
    <lineage>
        <taxon>Eukaryota</taxon>
        <taxon>Viridiplantae</taxon>
        <taxon>Streptophyta</taxon>
        <taxon>Embryophyta</taxon>
        <taxon>Tracheophyta</taxon>
        <taxon>Spermatophyta</taxon>
        <taxon>Pinopsida</taxon>
        <taxon>Pinidae</taxon>
        <taxon>Conifers II</taxon>
        <taxon>Cupressales</taxon>
        <taxon>Taxaceae</taxon>
        <taxon>Taxus</taxon>
    </lineage>
</organism>
<evidence type="ECO:0000256" key="2">
    <source>
        <dbReference type="ARBA" id="ARBA00022679"/>
    </source>
</evidence>
<dbReference type="CDD" id="cd07987">
    <property type="entry name" value="LPLAT_MGAT-like"/>
    <property type="match status" value="1"/>
</dbReference>
<dbReference type="OMA" id="WPERTEF"/>
<dbReference type="EC" id="2.3.1.-" evidence="4"/>
<dbReference type="PANTHER" id="PTHR22753:SF14">
    <property type="entry name" value="MONOACYLGLYCEROL_DIACYLGLYCEROL O-ACYLTRANSFERASE"/>
    <property type="match status" value="1"/>
</dbReference>
<keyword evidence="3" id="KW-0012">Acyltransferase</keyword>
<dbReference type="PANTHER" id="PTHR22753">
    <property type="entry name" value="TRANSMEMBRANE PROTEIN 68"/>
    <property type="match status" value="1"/>
</dbReference>
<dbReference type="Pfam" id="PF03982">
    <property type="entry name" value="DAGAT"/>
    <property type="match status" value="1"/>
</dbReference>
<protein>
    <recommendedName>
        <fullName evidence="4">Acyltransferase</fullName>
        <ecNumber evidence="4">2.3.1.-</ecNumber>
    </recommendedName>
</protein>
<keyword evidence="4" id="KW-0256">Endoplasmic reticulum</keyword>
<evidence type="ECO:0000313" key="5">
    <source>
        <dbReference type="EMBL" id="KAH9329343.1"/>
    </source>
</evidence>
<dbReference type="Gene3D" id="3.40.50.1820">
    <property type="entry name" value="alpha/beta hydrolase"/>
    <property type="match status" value="1"/>
</dbReference>
<comment type="similarity">
    <text evidence="1 4">Belongs to the diacylglycerol acyltransferase family.</text>
</comment>
<evidence type="ECO:0000256" key="4">
    <source>
        <dbReference type="RuleBase" id="RU367023"/>
    </source>
</evidence>